<sequence>MTGLISQITFHQIKKKERFVISSISGLVSTIGLNTILKKNAVYCFTCFKAQREKVVQHNLQFKSYLLYDGFTRWNKAVEKLSQHENSSMHEESTEKFTLLQQTPVYLARQGLALRSHDDISGNFDQLLYLRANDIPELQYFLKNKKNFVSWDIQNETKAASNRCQSAQEQQKKYFWVYETYDVTGERLFAVIEDVLGRFNLSFKDLRGKCYDGGSNISGAVKEVQKSSQGTILPLCESLTKSCALGLCSKYLSTERMHAFSDLAVDLYPKETHDPKPLCSTSWTVRVKSITSVINYNPAILQFFNEDVASKARGLYDQFCNREVYLGLRICLGLFSETECCCVAKENNDGEKGNEYGFNHLWFEMDSKVIEYELILPTLPRSKKIPKRLQQSNYAFASPEELYRKAYFEALDSITGEIQRRFEQTRYKNMLTLKRHLQLSQ</sequence>
<gene>
    <name evidence="1" type="ORF">PR048_031270</name>
</gene>
<evidence type="ECO:0000313" key="2">
    <source>
        <dbReference type="Proteomes" id="UP001159363"/>
    </source>
</evidence>
<name>A0ABQ9G5I2_9NEOP</name>
<evidence type="ECO:0000313" key="1">
    <source>
        <dbReference type="EMBL" id="KAJ8867468.1"/>
    </source>
</evidence>
<keyword evidence="2" id="KW-1185">Reference proteome</keyword>
<proteinExistence type="predicted"/>
<protein>
    <submittedName>
        <fullName evidence="1">Uncharacterized protein</fullName>
    </submittedName>
</protein>
<organism evidence="1 2">
    <name type="scientific">Dryococelus australis</name>
    <dbReference type="NCBI Taxonomy" id="614101"/>
    <lineage>
        <taxon>Eukaryota</taxon>
        <taxon>Metazoa</taxon>
        <taxon>Ecdysozoa</taxon>
        <taxon>Arthropoda</taxon>
        <taxon>Hexapoda</taxon>
        <taxon>Insecta</taxon>
        <taxon>Pterygota</taxon>
        <taxon>Neoptera</taxon>
        <taxon>Polyneoptera</taxon>
        <taxon>Phasmatodea</taxon>
        <taxon>Verophasmatodea</taxon>
        <taxon>Anareolatae</taxon>
        <taxon>Phasmatidae</taxon>
        <taxon>Eurycanthinae</taxon>
        <taxon>Dryococelus</taxon>
    </lineage>
</organism>
<dbReference type="PANTHER" id="PTHR45749">
    <property type="match status" value="1"/>
</dbReference>
<comment type="caution">
    <text evidence="1">The sequence shown here is derived from an EMBL/GenBank/DDBJ whole genome shotgun (WGS) entry which is preliminary data.</text>
</comment>
<dbReference type="Proteomes" id="UP001159363">
    <property type="component" value="Chromosome 14"/>
</dbReference>
<dbReference type="EMBL" id="JARBHB010000015">
    <property type="protein sequence ID" value="KAJ8867468.1"/>
    <property type="molecule type" value="Genomic_DNA"/>
</dbReference>
<dbReference type="PANTHER" id="PTHR45749:SF21">
    <property type="entry name" value="DUF4371 DOMAIN-CONTAINING PROTEIN"/>
    <property type="match status" value="1"/>
</dbReference>
<accession>A0ABQ9G5I2</accession>
<reference evidence="1 2" key="1">
    <citation type="submission" date="2023-02" db="EMBL/GenBank/DDBJ databases">
        <title>LHISI_Scaffold_Assembly.</title>
        <authorList>
            <person name="Stuart O.P."/>
            <person name="Cleave R."/>
            <person name="Magrath M.J.L."/>
            <person name="Mikheyev A.S."/>
        </authorList>
    </citation>
    <scope>NUCLEOTIDE SEQUENCE [LARGE SCALE GENOMIC DNA]</scope>
    <source>
        <strain evidence="1">Daus_M_001</strain>
        <tissue evidence="1">Leg muscle</tissue>
    </source>
</reference>